<evidence type="ECO:0000313" key="2">
    <source>
        <dbReference type="WBParaSite" id="JU765_v2.g13616.t1"/>
    </source>
</evidence>
<evidence type="ECO:0000313" key="1">
    <source>
        <dbReference type="Proteomes" id="UP000887576"/>
    </source>
</evidence>
<name>A0AC34Q6R0_9BILA</name>
<dbReference type="WBParaSite" id="JU765_v2.g13616.t1">
    <property type="protein sequence ID" value="JU765_v2.g13616.t1"/>
    <property type="gene ID" value="JU765_v2.g13616"/>
</dbReference>
<reference evidence="2" key="1">
    <citation type="submission" date="2022-11" db="UniProtKB">
        <authorList>
            <consortium name="WormBaseParasite"/>
        </authorList>
    </citation>
    <scope>IDENTIFICATION</scope>
</reference>
<proteinExistence type="predicted"/>
<sequence length="204" mass="23365">MTNYKLEYFPARFRVEAARLILHFAGQKFDDVKISREDWPKRKPTTPFGSIPVLTVNGVQLSQSLPICQFLARRFNLAGKDELEIAKVNAVADFQNDLLNVTVPYIVALLSQSADFPEKKAELAENVKKYWPKLVQALRASKSRFFADSGLTWVDFFVAEYTDSIAKTFPVLVSQFPDLIQHSSRVHALPQLQDYLKTRPEMPW</sequence>
<dbReference type="Proteomes" id="UP000887576">
    <property type="component" value="Unplaced"/>
</dbReference>
<protein>
    <submittedName>
        <fullName evidence="2">Glutathione S-transferase</fullName>
    </submittedName>
</protein>
<organism evidence="1 2">
    <name type="scientific">Panagrolaimus sp. JU765</name>
    <dbReference type="NCBI Taxonomy" id="591449"/>
    <lineage>
        <taxon>Eukaryota</taxon>
        <taxon>Metazoa</taxon>
        <taxon>Ecdysozoa</taxon>
        <taxon>Nematoda</taxon>
        <taxon>Chromadorea</taxon>
        <taxon>Rhabditida</taxon>
        <taxon>Tylenchina</taxon>
        <taxon>Panagrolaimomorpha</taxon>
        <taxon>Panagrolaimoidea</taxon>
        <taxon>Panagrolaimidae</taxon>
        <taxon>Panagrolaimus</taxon>
    </lineage>
</organism>
<accession>A0AC34Q6R0</accession>